<evidence type="ECO:0000313" key="2">
    <source>
        <dbReference type="Proteomes" id="UP000681027"/>
    </source>
</evidence>
<sequence>MKNDYSKAIKKIFLLLCIILLLSLGVFEIRVSDGLNTDEIITQSLYDEWYFQQPTWAITQFPKNRKDFSSESYAWGWSYVANSLIDMYKATGDEKYLEFFIPQAEHITTQTDEKLGIESFTNSGLSLPAWSDRGHYTSGKFNYTYPVHTGMITLPILRFVDVVKEKNLSEYRAIADKFLLASGEALTIHNKPNMWRNFSDTEGFYRGHSYGEGYVSEANKIGVPNRVFAYLAACGLYDKLTGGEVYTQRIEKSLRYFKNSLIHYDKNFDSYYWSYYAAGKYPSGWEDISHAALTVYGLFILHEEAGFKVLTDKDFVKFKNIVYKMVNDDEPTKVRKYIHKRNNEKEIYYSKEENAYYYSVLRWAFLGMYDKKMLDRLEGVYQELYLRENYSNIGLFSIAAYLNTKSKLKD</sequence>
<keyword evidence="2" id="KW-1185">Reference proteome</keyword>
<organism evidence="1 2">
    <name type="scientific">Cytobacillus citreus</name>
    <dbReference type="NCBI Taxonomy" id="2833586"/>
    <lineage>
        <taxon>Bacteria</taxon>
        <taxon>Bacillati</taxon>
        <taxon>Bacillota</taxon>
        <taxon>Bacilli</taxon>
        <taxon>Bacillales</taxon>
        <taxon>Bacillaceae</taxon>
        <taxon>Cytobacillus</taxon>
    </lineage>
</organism>
<protein>
    <recommendedName>
        <fullName evidence="3">D-glucuronyl C5-epimerase C-terminal domain-containing protein</fullName>
    </recommendedName>
</protein>
<accession>A0ABS5NXQ2</accession>
<comment type="caution">
    <text evidence="1">The sequence shown here is derived from an EMBL/GenBank/DDBJ whole genome shotgun (WGS) entry which is preliminary data.</text>
</comment>
<name>A0ABS5NXQ2_9BACI</name>
<dbReference type="Proteomes" id="UP000681027">
    <property type="component" value="Unassembled WGS sequence"/>
</dbReference>
<evidence type="ECO:0000313" key="1">
    <source>
        <dbReference type="EMBL" id="MBS4192605.1"/>
    </source>
</evidence>
<evidence type="ECO:0008006" key="3">
    <source>
        <dbReference type="Google" id="ProtNLM"/>
    </source>
</evidence>
<dbReference type="RefSeq" id="WP_213104061.1">
    <property type="nucleotide sequence ID" value="NZ_JAGYPM010000005.1"/>
</dbReference>
<dbReference type="SUPFAM" id="SSF48208">
    <property type="entry name" value="Six-hairpin glycosidases"/>
    <property type="match status" value="1"/>
</dbReference>
<reference evidence="1 2" key="1">
    <citation type="submission" date="2021-05" db="EMBL/GenBank/DDBJ databases">
        <title>Novel Bacillus species.</title>
        <authorList>
            <person name="Liu G."/>
        </authorList>
    </citation>
    <scope>NUCLEOTIDE SEQUENCE [LARGE SCALE GENOMIC DNA]</scope>
    <source>
        <strain evidence="1 2">FJAT-49705</strain>
    </source>
</reference>
<proteinExistence type="predicted"/>
<dbReference type="InterPro" id="IPR008928">
    <property type="entry name" value="6-hairpin_glycosidase_sf"/>
</dbReference>
<dbReference type="EMBL" id="JAGYPM010000005">
    <property type="protein sequence ID" value="MBS4192605.1"/>
    <property type="molecule type" value="Genomic_DNA"/>
</dbReference>
<gene>
    <name evidence="1" type="ORF">KHA94_20905</name>
</gene>